<dbReference type="Proteomes" id="UP001165121">
    <property type="component" value="Unassembled WGS sequence"/>
</dbReference>
<protein>
    <submittedName>
        <fullName evidence="3">Unnamed protein product</fullName>
    </submittedName>
</protein>
<comment type="caution">
    <text evidence="3">The sequence shown here is derived from an EMBL/GenBank/DDBJ whole genome shotgun (WGS) entry which is preliminary data.</text>
</comment>
<dbReference type="SUPFAM" id="SSF55347">
    <property type="entry name" value="Glyceraldehyde-3-phosphate dehydrogenase-like, C-terminal domain"/>
    <property type="match status" value="1"/>
</dbReference>
<dbReference type="InterPro" id="IPR052515">
    <property type="entry name" value="Gfo/Idh/MocA_Oxidoreductase"/>
</dbReference>
<evidence type="ECO:0000313" key="3">
    <source>
        <dbReference type="EMBL" id="GMF41531.1"/>
    </source>
</evidence>
<dbReference type="SUPFAM" id="SSF51735">
    <property type="entry name" value="NAD(P)-binding Rossmann-fold domains"/>
    <property type="match status" value="1"/>
</dbReference>
<evidence type="ECO:0000259" key="2">
    <source>
        <dbReference type="Pfam" id="PF08635"/>
    </source>
</evidence>
<dbReference type="EMBL" id="BSXT01001345">
    <property type="protein sequence ID" value="GMF41531.1"/>
    <property type="molecule type" value="Genomic_DNA"/>
</dbReference>
<evidence type="ECO:0000259" key="1">
    <source>
        <dbReference type="Pfam" id="PF01408"/>
    </source>
</evidence>
<dbReference type="Gene3D" id="3.30.360.10">
    <property type="entry name" value="Dihydrodipicolinate Reductase, domain 2"/>
    <property type="match status" value="1"/>
</dbReference>
<evidence type="ECO:0000313" key="4">
    <source>
        <dbReference type="Proteomes" id="UP001165121"/>
    </source>
</evidence>
<organism evidence="3 4">
    <name type="scientific">Phytophthora fragariaefolia</name>
    <dbReference type="NCBI Taxonomy" id="1490495"/>
    <lineage>
        <taxon>Eukaryota</taxon>
        <taxon>Sar</taxon>
        <taxon>Stramenopiles</taxon>
        <taxon>Oomycota</taxon>
        <taxon>Peronosporomycetes</taxon>
        <taxon>Peronosporales</taxon>
        <taxon>Peronosporaceae</taxon>
        <taxon>Phytophthora</taxon>
    </lineage>
</organism>
<feature type="domain" description="Gfo/Idh/MocA-like oxidoreductase N-terminal" evidence="1">
    <location>
        <begin position="123"/>
        <end position="266"/>
    </location>
</feature>
<dbReference type="InterPro" id="IPR000683">
    <property type="entry name" value="Gfo/Idh/MocA-like_OxRdtase_N"/>
</dbReference>
<dbReference type="Pfam" id="PF01408">
    <property type="entry name" value="GFO_IDH_MocA"/>
    <property type="match status" value="1"/>
</dbReference>
<feature type="domain" description="Oxidoreductase putative C-terminal" evidence="2">
    <location>
        <begin position="269"/>
        <end position="410"/>
    </location>
</feature>
<keyword evidence="4" id="KW-1185">Reference proteome</keyword>
<dbReference type="PANTHER" id="PTHR43249">
    <property type="entry name" value="UDP-N-ACETYL-2-AMINO-2-DEOXY-D-GLUCURONATE OXIDASE"/>
    <property type="match status" value="1"/>
</dbReference>
<reference evidence="3" key="1">
    <citation type="submission" date="2023-04" db="EMBL/GenBank/DDBJ databases">
        <title>Phytophthora fragariaefolia NBRC 109709.</title>
        <authorList>
            <person name="Ichikawa N."/>
            <person name="Sato H."/>
            <person name="Tonouchi N."/>
        </authorList>
    </citation>
    <scope>NUCLEOTIDE SEQUENCE</scope>
    <source>
        <strain evidence="3">NBRC 109709</strain>
    </source>
</reference>
<dbReference type="PANTHER" id="PTHR43249:SF1">
    <property type="entry name" value="D-GLUCOSIDE 3-DEHYDROGENASE"/>
    <property type="match status" value="1"/>
</dbReference>
<dbReference type="InterPro" id="IPR013944">
    <property type="entry name" value="OxRdtase_put_C"/>
</dbReference>
<sequence>MPLDHTLIRGVWYQSWRVRLAFNKLRKRLLRSAIEECRRDLASPKHGLWGIGPYDAGNDAAGTPAPATKSQGAHHHNYIANSMLIHSSRLSTIFGFAFHYQQSPFLKLLNLPSFKMSSISGTRVALVGAGAVNFGGAEGPWDHASRLEKLGATIVAVVDPLVAKAQEKIDARRANTEFAHVWANTEVFTDLQNMLDTVKPTAVFIGVPPSFHGCYKYPLELQVLRAGAHVFLEKPLSNAPVDEVIKYAAEVEALRKEKKLVVSVGYMFRYSLFGEKIKELLKGKKPVCLMARYNCTYANIPSPFWWNSEHCGGPIVEQATHFVDISRYLVGEVDMDTVYSRSVKASLAPGDIGYLEKVPVDETAVPVENRVPRAHVANWFFKSGALGNLVHGALLQGEAYDASLEIMADGLRIGVVKPYSETPTLKVLQGDSDEELTFEFPGDDMYLTEDREFLKAVHGEGDDIRCQYEDAVNTYALTCKIRDVALAS</sequence>
<dbReference type="OrthoDB" id="10250282at2759"/>
<proteinExistence type="predicted"/>
<dbReference type="AlphaFoldDB" id="A0A9W6XMM6"/>
<dbReference type="InterPro" id="IPR036291">
    <property type="entry name" value="NAD(P)-bd_dom_sf"/>
</dbReference>
<dbReference type="GO" id="GO:0000166">
    <property type="term" value="F:nucleotide binding"/>
    <property type="evidence" value="ECO:0007669"/>
    <property type="project" value="InterPro"/>
</dbReference>
<dbReference type="Gene3D" id="3.40.50.720">
    <property type="entry name" value="NAD(P)-binding Rossmann-like Domain"/>
    <property type="match status" value="1"/>
</dbReference>
<dbReference type="Pfam" id="PF08635">
    <property type="entry name" value="ox_reductase_C"/>
    <property type="match status" value="1"/>
</dbReference>
<gene>
    <name evidence="3" type="ORF">Pfra01_001320500</name>
</gene>
<accession>A0A9W6XMM6</accession>
<name>A0A9W6XMM6_9STRA</name>